<dbReference type="InterPro" id="IPR044925">
    <property type="entry name" value="His-Me_finger_sf"/>
</dbReference>
<dbReference type="InterPro" id="IPR039015">
    <property type="entry name" value="ENDOD1"/>
</dbReference>
<evidence type="ECO:0000259" key="1">
    <source>
        <dbReference type="SMART" id="SM00477"/>
    </source>
</evidence>
<dbReference type="SMART" id="SM00892">
    <property type="entry name" value="Endonuclease_NS"/>
    <property type="match status" value="1"/>
</dbReference>
<feature type="domain" description="DNA/RNA non-specific endonuclease/pyrophosphatase/phosphodiesterase" evidence="2">
    <location>
        <begin position="70"/>
        <end position="255"/>
    </location>
</feature>
<proteinExistence type="predicted"/>
<dbReference type="Proteomes" id="UP000265160">
    <property type="component" value="LG3"/>
</dbReference>
<dbReference type="Pfam" id="PF01223">
    <property type="entry name" value="Endonuclease_NS"/>
    <property type="match status" value="1"/>
</dbReference>
<reference evidence="3" key="2">
    <citation type="submission" date="2025-08" db="UniProtKB">
        <authorList>
            <consortium name="Ensembl"/>
        </authorList>
    </citation>
    <scope>IDENTIFICATION</scope>
</reference>
<reference evidence="3 4" key="1">
    <citation type="journal article" date="2014" name="Nature">
        <title>The genomic substrate for adaptive radiation in African cichlid fish.</title>
        <authorList>
            <person name="Brawand D."/>
            <person name="Wagner C.E."/>
            <person name="Li Y.I."/>
            <person name="Malinsky M."/>
            <person name="Keller I."/>
            <person name="Fan S."/>
            <person name="Simakov O."/>
            <person name="Ng A.Y."/>
            <person name="Lim Z.W."/>
            <person name="Bezault E."/>
            <person name="Turner-Maier J."/>
            <person name="Johnson J."/>
            <person name="Alcazar R."/>
            <person name="Noh H.J."/>
            <person name="Russell P."/>
            <person name="Aken B."/>
            <person name="Alfoldi J."/>
            <person name="Amemiya C."/>
            <person name="Azzouzi N."/>
            <person name="Baroiller J.F."/>
            <person name="Barloy-Hubler F."/>
            <person name="Berlin A."/>
            <person name="Bloomquist R."/>
            <person name="Carleton K.L."/>
            <person name="Conte M.A."/>
            <person name="D'Cotta H."/>
            <person name="Eshel O."/>
            <person name="Gaffney L."/>
            <person name="Galibert F."/>
            <person name="Gante H.F."/>
            <person name="Gnerre S."/>
            <person name="Greuter L."/>
            <person name="Guyon R."/>
            <person name="Haddad N.S."/>
            <person name="Haerty W."/>
            <person name="Harris R.M."/>
            <person name="Hofmann H.A."/>
            <person name="Hourlier T."/>
            <person name="Hulata G."/>
            <person name="Jaffe D.B."/>
            <person name="Lara M."/>
            <person name="Lee A.P."/>
            <person name="MacCallum I."/>
            <person name="Mwaiko S."/>
            <person name="Nikaido M."/>
            <person name="Nishihara H."/>
            <person name="Ozouf-Costaz C."/>
            <person name="Penman D.J."/>
            <person name="Przybylski D."/>
            <person name="Rakotomanga M."/>
            <person name="Renn S.C.P."/>
            <person name="Ribeiro F.J."/>
            <person name="Ron M."/>
            <person name="Salzburger W."/>
            <person name="Sanchez-Pulido L."/>
            <person name="Santos M.E."/>
            <person name="Searle S."/>
            <person name="Sharpe T."/>
            <person name="Swofford R."/>
            <person name="Tan F.J."/>
            <person name="Williams L."/>
            <person name="Young S."/>
            <person name="Yin S."/>
            <person name="Okada N."/>
            <person name="Kocher T.D."/>
            <person name="Miska E.A."/>
            <person name="Lander E.S."/>
            <person name="Venkatesh B."/>
            <person name="Fernald R.D."/>
            <person name="Meyer A."/>
            <person name="Ponting C.P."/>
            <person name="Streelman J.T."/>
            <person name="Lindblad-Toh K."/>
            <person name="Seehausen O."/>
            <person name="Di Palma F."/>
        </authorList>
    </citation>
    <scope>NUCLEOTIDE SEQUENCE</scope>
</reference>
<dbReference type="SMART" id="SM00477">
    <property type="entry name" value="NUC"/>
    <property type="match status" value="1"/>
</dbReference>
<keyword evidence="4" id="KW-1185">Reference proteome</keyword>
<organism evidence="3 4">
    <name type="scientific">Maylandia zebra</name>
    <name type="common">zebra mbuna</name>
    <dbReference type="NCBI Taxonomy" id="106582"/>
    <lineage>
        <taxon>Eukaryota</taxon>
        <taxon>Metazoa</taxon>
        <taxon>Chordata</taxon>
        <taxon>Craniata</taxon>
        <taxon>Vertebrata</taxon>
        <taxon>Euteleostomi</taxon>
        <taxon>Actinopterygii</taxon>
        <taxon>Neopterygii</taxon>
        <taxon>Teleostei</taxon>
        <taxon>Neoteleostei</taxon>
        <taxon>Acanthomorphata</taxon>
        <taxon>Ovalentaria</taxon>
        <taxon>Cichlomorphae</taxon>
        <taxon>Cichliformes</taxon>
        <taxon>Cichlidae</taxon>
        <taxon>African cichlids</taxon>
        <taxon>Pseudocrenilabrinae</taxon>
        <taxon>Haplochromini</taxon>
        <taxon>Maylandia</taxon>
        <taxon>Maylandia zebra complex</taxon>
    </lineage>
</organism>
<dbReference type="GO" id="GO:0016787">
    <property type="term" value="F:hydrolase activity"/>
    <property type="evidence" value="ECO:0007669"/>
    <property type="project" value="InterPro"/>
</dbReference>
<reference evidence="3" key="3">
    <citation type="submission" date="2025-09" db="UniProtKB">
        <authorList>
            <consortium name="Ensembl"/>
        </authorList>
    </citation>
    <scope>IDENTIFICATION</scope>
</reference>
<evidence type="ECO:0000259" key="2">
    <source>
        <dbReference type="SMART" id="SM00892"/>
    </source>
</evidence>
<dbReference type="PANTHER" id="PTHR21472:SF15">
    <property type="entry name" value="ENDONUCLEASE DOMAIN-CONTAINING 1 PROTEIN-RELATED"/>
    <property type="match status" value="1"/>
</dbReference>
<dbReference type="PANTHER" id="PTHR21472">
    <property type="entry name" value="ENDONUCLEASE DOMAIN-CONTAINING 1 PROTEIN ENDOD1"/>
    <property type="match status" value="1"/>
</dbReference>
<evidence type="ECO:0000313" key="3">
    <source>
        <dbReference type="Ensembl" id="ENSMZEP00005026663.1"/>
    </source>
</evidence>
<feature type="domain" description="ENPP1-3/EXOG-like endonuclease/phosphodiesterase" evidence="1">
    <location>
        <begin position="71"/>
        <end position="270"/>
    </location>
</feature>
<dbReference type="InterPro" id="IPR044929">
    <property type="entry name" value="DNA/RNA_non-sp_Endonuclease_sf"/>
</dbReference>
<dbReference type="STRING" id="106582.ENSMZEP00005026663"/>
<dbReference type="AlphaFoldDB" id="A0A3P9CWE9"/>
<sequence length="284" mass="32590">MSPAQFSASYTLLSALHNLQFPKIVSLVASIEKCLDFFLHQTPPNIPGILEKREIQDQNRYKPICQTLNDKRTFMTLYDTLNKIPLFSAANQKKPKRANKEKNKNENIICNNQACDQDYRNNQSFDRGHLFPSSYGSDQIEKMSTFTLTNIVPQQHKFNTGRWNRMESCVKCVLNKFCINNNEEIEGFVVIGALPSNSSLNNRINIPSMLWSAFCCFSSSQKKWLASAHWGENVAEGPEYLPTPSIIFKIRLKDFPSHCHQVLVQKMLFGLGRFSLQYCMVSFL</sequence>
<dbReference type="SUPFAM" id="SSF54060">
    <property type="entry name" value="His-Me finger endonucleases"/>
    <property type="match status" value="1"/>
</dbReference>
<dbReference type="InterPro" id="IPR001604">
    <property type="entry name" value="Endo_G_ENPP1-like_dom"/>
</dbReference>
<dbReference type="GO" id="GO:0046872">
    <property type="term" value="F:metal ion binding"/>
    <property type="evidence" value="ECO:0007669"/>
    <property type="project" value="InterPro"/>
</dbReference>
<dbReference type="InterPro" id="IPR020821">
    <property type="entry name" value="ENPP1-3/EXOG-like_nuc-like"/>
</dbReference>
<dbReference type="GO" id="GO:0003676">
    <property type="term" value="F:nucleic acid binding"/>
    <property type="evidence" value="ECO:0007669"/>
    <property type="project" value="InterPro"/>
</dbReference>
<dbReference type="Gene3D" id="3.40.570.10">
    <property type="entry name" value="Extracellular Endonuclease, subunit A"/>
    <property type="match status" value="1"/>
</dbReference>
<accession>A0A3P9CWE9</accession>
<evidence type="ECO:0000313" key="4">
    <source>
        <dbReference type="Proteomes" id="UP000265160"/>
    </source>
</evidence>
<dbReference type="Ensembl" id="ENSMZET00005027520.1">
    <property type="protein sequence ID" value="ENSMZEP00005026663.1"/>
    <property type="gene ID" value="ENSMZEG00005019881.1"/>
</dbReference>
<name>A0A3P9CWE9_9CICH</name>
<protein>
    <submittedName>
        <fullName evidence="3">Uncharacterized protein</fullName>
    </submittedName>
</protein>
<dbReference type="GeneTree" id="ENSGT01030000234592"/>